<feature type="transmembrane region" description="Helical" evidence="8">
    <location>
        <begin position="397"/>
        <end position="420"/>
    </location>
</feature>
<dbReference type="Gene3D" id="1.20.1250.20">
    <property type="entry name" value="MFS general substrate transporter like domains"/>
    <property type="match status" value="2"/>
</dbReference>
<dbReference type="GO" id="GO:0022857">
    <property type="term" value="F:transmembrane transporter activity"/>
    <property type="evidence" value="ECO:0007669"/>
    <property type="project" value="InterPro"/>
</dbReference>
<keyword evidence="6 8" id="KW-0472">Membrane</keyword>
<feature type="transmembrane region" description="Helical" evidence="8">
    <location>
        <begin position="152"/>
        <end position="175"/>
    </location>
</feature>
<sequence>MTFNTDTSKPLGYRWRSSKTFIVGSVTVALFTESLLFGFIVPILSYMLEQRLHIDPSHTQNETTKLLAIYGFVSVVFATATAHVADKMPDRRTPLLYALAGCLVGTALVASTLSIWTVYLGRVLQSIASSGAWIVGFATVADAVGDEHFGKVLGVVLSFVTAGTISGPTVSGVLLKLVGYWPTWLVPMAVLVLDMLARMLMIEASKPTPSDEERTGLLPASRPASSDQEGSTAPSTSNFYRIMLLDSRVLTGLAGCLLYSSLMANFDTTIPLHVRETFHWDSLPTGLMFLCLQIPNVIFNPVSGWVRDKIGVRYPMTVGWALMAPLLFLLGMPGDERFAWVNGGHHGVVITVTCLLGIGALGSLLHGAGPMELTAVVREQEAQDPLIFGENGAGSRAFALAEMAFTLGIMLGPLLSGPLVELVGYFYMNVVFGILCLMLAVSSFNFLRRKQPAIVE</sequence>
<keyword evidence="11" id="KW-1185">Reference proteome</keyword>
<dbReference type="InterPro" id="IPR036259">
    <property type="entry name" value="MFS_trans_sf"/>
</dbReference>
<feature type="compositionally biased region" description="Polar residues" evidence="7">
    <location>
        <begin position="223"/>
        <end position="234"/>
    </location>
</feature>
<dbReference type="InterPro" id="IPR011701">
    <property type="entry name" value="MFS"/>
</dbReference>
<dbReference type="Proteomes" id="UP000019804">
    <property type="component" value="Unassembled WGS sequence"/>
</dbReference>
<feature type="transmembrane region" description="Helical" evidence="8">
    <location>
        <begin position="346"/>
        <end position="365"/>
    </location>
</feature>
<keyword evidence="4 8" id="KW-0812">Transmembrane</keyword>
<feature type="transmembrane region" description="Helical" evidence="8">
    <location>
        <begin position="97"/>
        <end position="120"/>
    </location>
</feature>
<dbReference type="Pfam" id="PF07690">
    <property type="entry name" value="MFS_1"/>
    <property type="match status" value="1"/>
</dbReference>
<reference evidence="11" key="1">
    <citation type="journal article" date="2014" name="Nat. Commun.">
        <title>Genomic adaptations of the halophilic Dead Sea filamentous fungus Eurotium rubrum.</title>
        <authorList>
            <person name="Kis-Papo T."/>
            <person name="Weig A.R."/>
            <person name="Riley R."/>
            <person name="Persoh D."/>
            <person name="Salamov A."/>
            <person name="Sun H."/>
            <person name="Lipzen A."/>
            <person name="Wasser S.P."/>
            <person name="Rambold G."/>
            <person name="Grigoriev I.V."/>
            <person name="Nevo E."/>
        </authorList>
    </citation>
    <scope>NUCLEOTIDE SEQUENCE [LARGE SCALE GENOMIC DNA]</scope>
    <source>
        <strain evidence="11">CBS 135680</strain>
    </source>
</reference>
<feature type="transmembrane region" description="Helical" evidence="8">
    <location>
        <begin position="67"/>
        <end position="85"/>
    </location>
</feature>
<feature type="transmembrane region" description="Helical" evidence="8">
    <location>
        <begin position="426"/>
        <end position="447"/>
    </location>
</feature>
<dbReference type="PRINTS" id="PR01035">
    <property type="entry name" value="TCRTETA"/>
</dbReference>
<comment type="subcellular location">
    <subcellularLocation>
        <location evidence="1">Membrane</location>
        <topology evidence="1">Multi-pass membrane protein</topology>
    </subcellularLocation>
</comment>
<evidence type="ECO:0000256" key="7">
    <source>
        <dbReference type="SAM" id="MobiDB-lite"/>
    </source>
</evidence>
<gene>
    <name evidence="10" type="ORF">EURHEDRAFT_510009</name>
</gene>
<proteinExistence type="inferred from homology"/>
<dbReference type="PANTHER" id="PTHR23506">
    <property type="entry name" value="GH10249P"/>
    <property type="match status" value="1"/>
</dbReference>
<dbReference type="EMBL" id="KK088453">
    <property type="protein sequence ID" value="EYE90815.1"/>
    <property type="molecule type" value="Genomic_DNA"/>
</dbReference>
<feature type="transmembrane region" description="Helical" evidence="8">
    <location>
        <begin position="126"/>
        <end position="145"/>
    </location>
</feature>
<evidence type="ECO:0000256" key="3">
    <source>
        <dbReference type="ARBA" id="ARBA00022448"/>
    </source>
</evidence>
<dbReference type="InterPro" id="IPR050930">
    <property type="entry name" value="MFS_Vesicular_Transporter"/>
</dbReference>
<dbReference type="AlphaFoldDB" id="A0A017S3P4"/>
<keyword evidence="5 8" id="KW-1133">Transmembrane helix</keyword>
<evidence type="ECO:0000256" key="2">
    <source>
        <dbReference type="ARBA" id="ARBA00006829"/>
    </source>
</evidence>
<feature type="transmembrane region" description="Helical" evidence="8">
    <location>
        <begin position="318"/>
        <end position="334"/>
    </location>
</feature>
<evidence type="ECO:0000256" key="4">
    <source>
        <dbReference type="ARBA" id="ARBA00022692"/>
    </source>
</evidence>
<protein>
    <submittedName>
        <fullName evidence="10">MFS transporter</fullName>
    </submittedName>
</protein>
<feature type="domain" description="Major facilitator superfamily (MFS) profile" evidence="9">
    <location>
        <begin position="22"/>
        <end position="451"/>
    </location>
</feature>
<evidence type="ECO:0000259" key="9">
    <source>
        <dbReference type="PROSITE" id="PS50850"/>
    </source>
</evidence>
<organism evidence="10 11">
    <name type="scientific">Aspergillus ruber (strain CBS 135680)</name>
    <dbReference type="NCBI Taxonomy" id="1388766"/>
    <lineage>
        <taxon>Eukaryota</taxon>
        <taxon>Fungi</taxon>
        <taxon>Dikarya</taxon>
        <taxon>Ascomycota</taxon>
        <taxon>Pezizomycotina</taxon>
        <taxon>Eurotiomycetes</taxon>
        <taxon>Eurotiomycetidae</taxon>
        <taxon>Eurotiales</taxon>
        <taxon>Aspergillaceae</taxon>
        <taxon>Aspergillus</taxon>
        <taxon>Aspergillus subgen. Aspergillus</taxon>
    </lineage>
</organism>
<dbReference type="CDD" id="cd17325">
    <property type="entry name" value="MFS_MdtG_SLC18_like"/>
    <property type="match status" value="1"/>
</dbReference>
<comment type="similarity">
    <text evidence="2">Belongs to the major facilitator superfamily. Vesicular transporter family.</text>
</comment>
<dbReference type="GeneID" id="63701060"/>
<feature type="transmembrane region" description="Helical" evidence="8">
    <location>
        <begin position="249"/>
        <end position="266"/>
    </location>
</feature>
<feature type="region of interest" description="Disordered" evidence="7">
    <location>
        <begin position="207"/>
        <end position="234"/>
    </location>
</feature>
<dbReference type="PROSITE" id="PS50850">
    <property type="entry name" value="MFS"/>
    <property type="match status" value="1"/>
</dbReference>
<evidence type="ECO:0000256" key="5">
    <source>
        <dbReference type="ARBA" id="ARBA00022989"/>
    </source>
</evidence>
<dbReference type="RefSeq" id="XP_040634505.1">
    <property type="nucleotide sequence ID" value="XM_040785936.1"/>
</dbReference>
<dbReference type="GO" id="GO:0016020">
    <property type="term" value="C:membrane"/>
    <property type="evidence" value="ECO:0007669"/>
    <property type="project" value="UniProtKB-SubCell"/>
</dbReference>
<keyword evidence="3" id="KW-0813">Transport</keyword>
<name>A0A017S3P4_ASPRC</name>
<dbReference type="OrthoDB" id="5086884at2759"/>
<dbReference type="InterPro" id="IPR020846">
    <property type="entry name" value="MFS_dom"/>
</dbReference>
<evidence type="ECO:0000256" key="1">
    <source>
        <dbReference type="ARBA" id="ARBA00004141"/>
    </source>
</evidence>
<evidence type="ECO:0000313" key="11">
    <source>
        <dbReference type="Proteomes" id="UP000019804"/>
    </source>
</evidence>
<dbReference type="InterPro" id="IPR001958">
    <property type="entry name" value="Tet-R_TetA/multi-R_MdtG-like"/>
</dbReference>
<feature type="transmembrane region" description="Helical" evidence="8">
    <location>
        <begin position="286"/>
        <end position="306"/>
    </location>
</feature>
<dbReference type="SUPFAM" id="SSF103473">
    <property type="entry name" value="MFS general substrate transporter"/>
    <property type="match status" value="1"/>
</dbReference>
<evidence type="ECO:0000256" key="6">
    <source>
        <dbReference type="ARBA" id="ARBA00023136"/>
    </source>
</evidence>
<evidence type="ECO:0000313" key="10">
    <source>
        <dbReference type="EMBL" id="EYE90815.1"/>
    </source>
</evidence>
<dbReference type="STRING" id="1388766.A0A017S3P4"/>
<evidence type="ECO:0000256" key="8">
    <source>
        <dbReference type="SAM" id="Phobius"/>
    </source>
</evidence>
<feature type="transmembrane region" description="Helical" evidence="8">
    <location>
        <begin position="21"/>
        <end position="47"/>
    </location>
</feature>
<accession>A0A017S3P4</accession>
<dbReference type="HOGENOM" id="CLU_001265_51_1_1"/>
<dbReference type="PANTHER" id="PTHR23506:SF35">
    <property type="entry name" value="MAJOR FACILITATOR SUPERFAMILY (MFS) PROFILE DOMAIN-CONTAINING PROTEIN-RELATED"/>
    <property type="match status" value="1"/>
</dbReference>
<feature type="transmembrane region" description="Helical" evidence="8">
    <location>
        <begin position="181"/>
        <end position="201"/>
    </location>
</feature>